<sequence length="314" mass="34367">MPHSSVGCPQDTTRFGLNNATTPPVALPAVSASGTTSTSARLSVSDYFAKHRRRHGPSPMENAGDGAYAPRRPLRACDLLFEDSEEEGEVQVDYGESPDEAPGSSSQSTSATPASPARDASPRVLCTPNSFPERPAGLLALCELSEPRDPLGSAMEEPVVTNDLDKAQSRQVAHQLQAPVTRRPVARPLLTPSVRKYGFQPRDPVETACQAASQLLNTYVIGPAARTREELAQRTALRERFLTPQVTILSEYVNDCESRASEVRCRPCGLILWFFNLGMTLRSMILALSFGWRSLGDLVPWRLFELASQKWMLV</sequence>
<feature type="compositionally biased region" description="Low complexity" evidence="1">
    <location>
        <begin position="101"/>
        <end position="119"/>
    </location>
</feature>
<dbReference type="EMBL" id="BSXT01001244">
    <property type="protein sequence ID" value="GMF40416.1"/>
    <property type="molecule type" value="Genomic_DNA"/>
</dbReference>
<reference evidence="2" key="1">
    <citation type="submission" date="2023-04" db="EMBL/GenBank/DDBJ databases">
        <title>Phytophthora fragariaefolia NBRC 109709.</title>
        <authorList>
            <person name="Ichikawa N."/>
            <person name="Sato H."/>
            <person name="Tonouchi N."/>
        </authorList>
    </citation>
    <scope>NUCLEOTIDE SEQUENCE</scope>
    <source>
        <strain evidence="2">NBRC 109709</strain>
    </source>
</reference>
<evidence type="ECO:0000256" key="1">
    <source>
        <dbReference type="SAM" id="MobiDB-lite"/>
    </source>
</evidence>
<organism evidence="2 3">
    <name type="scientific">Phytophthora fragariaefolia</name>
    <dbReference type="NCBI Taxonomy" id="1490495"/>
    <lineage>
        <taxon>Eukaryota</taxon>
        <taxon>Sar</taxon>
        <taxon>Stramenopiles</taxon>
        <taxon>Oomycota</taxon>
        <taxon>Peronosporomycetes</taxon>
        <taxon>Peronosporales</taxon>
        <taxon>Peronosporaceae</taxon>
        <taxon>Phytophthora</taxon>
    </lineage>
</organism>
<name>A0A9W6XJ62_9STRA</name>
<proteinExistence type="predicted"/>
<accession>A0A9W6XJ62</accession>
<evidence type="ECO:0000313" key="2">
    <source>
        <dbReference type="EMBL" id="GMF40416.1"/>
    </source>
</evidence>
<comment type="caution">
    <text evidence="2">The sequence shown here is derived from an EMBL/GenBank/DDBJ whole genome shotgun (WGS) entry which is preliminary data.</text>
</comment>
<feature type="region of interest" description="Disordered" evidence="1">
    <location>
        <begin position="1"/>
        <end position="23"/>
    </location>
</feature>
<evidence type="ECO:0000313" key="3">
    <source>
        <dbReference type="Proteomes" id="UP001165121"/>
    </source>
</evidence>
<feature type="region of interest" description="Disordered" evidence="1">
    <location>
        <begin position="85"/>
        <end position="129"/>
    </location>
</feature>
<feature type="compositionally biased region" description="Polar residues" evidence="1">
    <location>
        <begin position="10"/>
        <end position="22"/>
    </location>
</feature>
<dbReference type="Proteomes" id="UP001165121">
    <property type="component" value="Unassembled WGS sequence"/>
</dbReference>
<dbReference type="OrthoDB" id="126776at2759"/>
<dbReference type="AlphaFoldDB" id="A0A9W6XJ62"/>
<protein>
    <submittedName>
        <fullName evidence="2">Unnamed protein product</fullName>
    </submittedName>
</protein>
<keyword evidence="3" id="KW-1185">Reference proteome</keyword>
<gene>
    <name evidence="2" type="ORF">Pfra01_001240600</name>
</gene>